<proteinExistence type="predicted"/>
<reference evidence="1 2" key="1">
    <citation type="submission" date="2024-05" db="EMBL/GenBank/DDBJ databases">
        <authorList>
            <person name="Wallberg A."/>
        </authorList>
    </citation>
    <scope>NUCLEOTIDE SEQUENCE [LARGE SCALE GENOMIC DNA]</scope>
</reference>
<gene>
    <name evidence="1" type="ORF">MNOR_LOCUS40776</name>
</gene>
<keyword evidence="2" id="KW-1185">Reference proteome</keyword>
<comment type="caution">
    <text evidence="1">The sequence shown here is derived from an EMBL/GenBank/DDBJ whole genome shotgun (WGS) entry which is preliminary data.</text>
</comment>
<sequence>MVTSHTVCRGFRNPAVTETTPEDENLTSAARANCVFIPWDTDDADIILTEVEVFQTHAIYEDEIANEFLAPVGEEGVSDASESIPINPSHQEFLATLESRKMVRLNASFEYGPEMDELHTLSFRMQSNGIRHVLKRNKLLHTSYLHPGNNFHIYCIIISLFV</sequence>
<dbReference type="EMBL" id="CAXKWB010131450">
    <property type="protein sequence ID" value="CAL4242750.1"/>
    <property type="molecule type" value="Genomic_DNA"/>
</dbReference>
<dbReference type="Proteomes" id="UP001497623">
    <property type="component" value="Unassembled WGS sequence"/>
</dbReference>
<protein>
    <submittedName>
        <fullName evidence="1">Uncharacterized protein</fullName>
    </submittedName>
</protein>
<evidence type="ECO:0000313" key="2">
    <source>
        <dbReference type="Proteomes" id="UP001497623"/>
    </source>
</evidence>
<dbReference type="AlphaFoldDB" id="A0AAV2SRV5"/>
<organism evidence="1 2">
    <name type="scientific">Meganyctiphanes norvegica</name>
    <name type="common">Northern krill</name>
    <name type="synonym">Thysanopoda norvegica</name>
    <dbReference type="NCBI Taxonomy" id="48144"/>
    <lineage>
        <taxon>Eukaryota</taxon>
        <taxon>Metazoa</taxon>
        <taxon>Ecdysozoa</taxon>
        <taxon>Arthropoda</taxon>
        <taxon>Crustacea</taxon>
        <taxon>Multicrustacea</taxon>
        <taxon>Malacostraca</taxon>
        <taxon>Eumalacostraca</taxon>
        <taxon>Eucarida</taxon>
        <taxon>Euphausiacea</taxon>
        <taxon>Euphausiidae</taxon>
        <taxon>Meganyctiphanes</taxon>
    </lineage>
</organism>
<evidence type="ECO:0000313" key="1">
    <source>
        <dbReference type="EMBL" id="CAL4242750.1"/>
    </source>
</evidence>
<name>A0AAV2SRV5_MEGNR</name>
<accession>A0AAV2SRV5</accession>